<keyword evidence="4" id="KW-1185">Reference proteome</keyword>
<sequence length="132" mass="14656">MNKIACTLLVDDDDTANYLNQMLFKRLAVTDNLLVAHNGLEALSLIHKNCPGNCCPTLILLDINMPVMDGFEFLEAYEQLSFEQKQSIIIIVLTTSLNPLDVEKVQQANIAGLINKPLSKTTLEAIVAQHFN</sequence>
<dbReference type="SUPFAM" id="SSF52172">
    <property type="entry name" value="CheY-like"/>
    <property type="match status" value="1"/>
</dbReference>
<dbReference type="AlphaFoldDB" id="A0A369QLV0"/>
<dbReference type="PANTHER" id="PTHR44520:SF2">
    <property type="entry name" value="RESPONSE REGULATOR RCP1"/>
    <property type="match status" value="1"/>
</dbReference>
<organism evidence="3 4">
    <name type="scientific">Adhaeribacter pallidiroseus</name>
    <dbReference type="NCBI Taxonomy" id="2072847"/>
    <lineage>
        <taxon>Bacteria</taxon>
        <taxon>Pseudomonadati</taxon>
        <taxon>Bacteroidota</taxon>
        <taxon>Cytophagia</taxon>
        <taxon>Cytophagales</taxon>
        <taxon>Hymenobacteraceae</taxon>
        <taxon>Adhaeribacter</taxon>
    </lineage>
</organism>
<evidence type="ECO:0000313" key="4">
    <source>
        <dbReference type="Proteomes" id="UP000253919"/>
    </source>
</evidence>
<protein>
    <recommendedName>
        <fullName evidence="2">Response regulatory domain-containing protein</fullName>
    </recommendedName>
</protein>
<gene>
    <name evidence="3" type="ORF">AHMF7616_02829</name>
</gene>
<accession>A0A369QLV0</accession>
<name>A0A369QLV0_9BACT</name>
<dbReference type="RefSeq" id="WP_115373406.1">
    <property type="nucleotide sequence ID" value="NZ_QASA01000001.1"/>
</dbReference>
<dbReference type="Proteomes" id="UP000253919">
    <property type="component" value="Unassembled WGS sequence"/>
</dbReference>
<dbReference type="InterPro" id="IPR011006">
    <property type="entry name" value="CheY-like_superfamily"/>
</dbReference>
<evidence type="ECO:0000313" key="3">
    <source>
        <dbReference type="EMBL" id="RDC64217.1"/>
    </source>
</evidence>
<evidence type="ECO:0000256" key="1">
    <source>
        <dbReference type="PROSITE-ProRule" id="PRU00169"/>
    </source>
</evidence>
<dbReference type="SMART" id="SM00448">
    <property type="entry name" value="REC"/>
    <property type="match status" value="1"/>
</dbReference>
<proteinExistence type="predicted"/>
<dbReference type="EMBL" id="QASA01000001">
    <property type="protein sequence ID" value="RDC64217.1"/>
    <property type="molecule type" value="Genomic_DNA"/>
</dbReference>
<dbReference type="GO" id="GO:0000160">
    <property type="term" value="P:phosphorelay signal transduction system"/>
    <property type="evidence" value="ECO:0007669"/>
    <property type="project" value="InterPro"/>
</dbReference>
<dbReference type="OrthoDB" id="1524091at2"/>
<dbReference type="Pfam" id="PF00072">
    <property type="entry name" value="Response_reg"/>
    <property type="match status" value="1"/>
</dbReference>
<evidence type="ECO:0000259" key="2">
    <source>
        <dbReference type="PROSITE" id="PS50110"/>
    </source>
</evidence>
<dbReference type="Gene3D" id="3.40.50.2300">
    <property type="match status" value="1"/>
</dbReference>
<keyword evidence="1" id="KW-0597">Phosphoprotein</keyword>
<comment type="caution">
    <text evidence="3">The sequence shown here is derived from an EMBL/GenBank/DDBJ whole genome shotgun (WGS) entry which is preliminary data.</text>
</comment>
<feature type="domain" description="Response regulatory" evidence="2">
    <location>
        <begin position="6"/>
        <end position="131"/>
    </location>
</feature>
<dbReference type="PROSITE" id="PS50110">
    <property type="entry name" value="RESPONSE_REGULATORY"/>
    <property type="match status" value="1"/>
</dbReference>
<dbReference type="InterPro" id="IPR001789">
    <property type="entry name" value="Sig_transdc_resp-reg_receiver"/>
</dbReference>
<dbReference type="PANTHER" id="PTHR44520">
    <property type="entry name" value="RESPONSE REGULATOR RCP1-RELATED"/>
    <property type="match status" value="1"/>
</dbReference>
<dbReference type="InterPro" id="IPR052893">
    <property type="entry name" value="TCS_response_regulator"/>
</dbReference>
<feature type="modified residue" description="4-aspartylphosphate" evidence="1">
    <location>
        <position position="62"/>
    </location>
</feature>
<reference evidence="3 4" key="1">
    <citation type="submission" date="2018-04" db="EMBL/GenBank/DDBJ databases">
        <title>Adhaeribacter sp. HMF7616 genome sequencing and assembly.</title>
        <authorList>
            <person name="Kang H."/>
            <person name="Kang J."/>
            <person name="Cha I."/>
            <person name="Kim H."/>
            <person name="Joh K."/>
        </authorList>
    </citation>
    <scope>NUCLEOTIDE SEQUENCE [LARGE SCALE GENOMIC DNA]</scope>
    <source>
        <strain evidence="3 4">HMF7616</strain>
    </source>
</reference>